<dbReference type="PANTHER" id="PTHR13260">
    <property type="entry name" value="ANAPHASE PROMOTING COMPLEX SUBUNIT 4 APC4"/>
    <property type="match status" value="1"/>
</dbReference>
<feature type="domain" description="Anaphase-promoting complex subunit 4-like WD40" evidence="6">
    <location>
        <begin position="32"/>
        <end position="110"/>
    </location>
</feature>
<accession>A0A1D2VQT1</accession>
<dbReference type="GO" id="GO:0070979">
    <property type="term" value="P:protein K11-linked ubiquitination"/>
    <property type="evidence" value="ECO:0007669"/>
    <property type="project" value="TreeGrafter"/>
</dbReference>
<keyword evidence="4" id="KW-0833">Ubl conjugation pathway</keyword>
<dbReference type="Pfam" id="PF12894">
    <property type="entry name" value="ANAPC4_WD40"/>
    <property type="match status" value="1"/>
</dbReference>
<reference evidence="9" key="1">
    <citation type="submission" date="2016-05" db="EMBL/GenBank/DDBJ databases">
        <title>Comparative genomics of biotechnologically important yeasts.</title>
        <authorList>
            <consortium name="DOE Joint Genome Institute"/>
            <person name="Riley R."/>
            <person name="Haridas S."/>
            <person name="Wolfe K.H."/>
            <person name="Lopes M.R."/>
            <person name="Hittinger C.T."/>
            <person name="Goker M."/>
            <person name="Salamov A."/>
            <person name="Wisecaver J."/>
            <person name="Long T.M."/>
            <person name="Aerts A.L."/>
            <person name="Barry K."/>
            <person name="Choi C."/>
            <person name="Clum A."/>
            <person name="Coughlan A.Y."/>
            <person name="Deshpande S."/>
            <person name="Douglass A.P."/>
            <person name="Hanson S.J."/>
            <person name="Klenk H.-P."/>
            <person name="Labutti K."/>
            <person name="Lapidus A."/>
            <person name="Lindquist E."/>
            <person name="Lipzen A."/>
            <person name="Meier-Kolthoff J.P."/>
            <person name="Ohm R.A."/>
            <person name="Otillar R.P."/>
            <person name="Pangilinan J."/>
            <person name="Peng Y."/>
            <person name="Rokas A."/>
            <person name="Rosa C.A."/>
            <person name="Scheuner C."/>
            <person name="Sibirny A.A."/>
            <person name="Slot J.C."/>
            <person name="Stielow J.B."/>
            <person name="Sun H."/>
            <person name="Kurtzman C.P."/>
            <person name="Blackwell M."/>
            <person name="Grigoriev I.V."/>
            <person name="Jeffries T.W."/>
        </authorList>
    </citation>
    <scope>NUCLEOTIDE SEQUENCE [LARGE SCALE GENOMIC DNA]</scope>
    <source>
        <strain evidence="9">DSM 1968</strain>
    </source>
</reference>
<evidence type="ECO:0000256" key="4">
    <source>
        <dbReference type="ARBA" id="ARBA00022786"/>
    </source>
</evidence>
<gene>
    <name evidence="8" type="ORF">ASCRUDRAFT_100763</name>
</gene>
<protein>
    <recommendedName>
        <fullName evidence="1">Anaphase-promoting complex subunit 4</fullName>
    </recommendedName>
</protein>
<evidence type="ECO:0000256" key="2">
    <source>
        <dbReference type="ARBA" id="ARBA00022618"/>
    </source>
</evidence>
<dbReference type="STRING" id="1344418.A0A1D2VQT1"/>
<proteinExistence type="predicted"/>
<dbReference type="InterPro" id="IPR024789">
    <property type="entry name" value="APC4"/>
</dbReference>
<dbReference type="GO" id="GO:0034399">
    <property type="term" value="C:nuclear periphery"/>
    <property type="evidence" value="ECO:0007669"/>
    <property type="project" value="TreeGrafter"/>
</dbReference>
<evidence type="ECO:0000256" key="1">
    <source>
        <dbReference type="ARBA" id="ARBA00016067"/>
    </source>
</evidence>
<dbReference type="InterPro" id="IPR015943">
    <property type="entry name" value="WD40/YVTN_repeat-like_dom_sf"/>
</dbReference>
<evidence type="ECO:0000313" key="8">
    <source>
        <dbReference type="EMBL" id="ODV63964.1"/>
    </source>
</evidence>
<organism evidence="8 9">
    <name type="scientific">Ascoidea rubescens DSM 1968</name>
    <dbReference type="NCBI Taxonomy" id="1344418"/>
    <lineage>
        <taxon>Eukaryota</taxon>
        <taxon>Fungi</taxon>
        <taxon>Dikarya</taxon>
        <taxon>Ascomycota</taxon>
        <taxon>Saccharomycotina</taxon>
        <taxon>Saccharomycetes</taxon>
        <taxon>Ascoideaceae</taxon>
        <taxon>Ascoidea</taxon>
    </lineage>
</organism>
<evidence type="ECO:0000259" key="6">
    <source>
        <dbReference type="Pfam" id="PF12894"/>
    </source>
</evidence>
<dbReference type="Gene3D" id="2.130.10.10">
    <property type="entry name" value="YVTN repeat-like/Quinoprotein amine dehydrogenase"/>
    <property type="match status" value="1"/>
</dbReference>
<dbReference type="Pfam" id="PF12896">
    <property type="entry name" value="ANAPC4"/>
    <property type="match status" value="1"/>
</dbReference>
<dbReference type="EMBL" id="KV454475">
    <property type="protein sequence ID" value="ODV63964.1"/>
    <property type="molecule type" value="Genomic_DNA"/>
</dbReference>
<feature type="domain" description="Anaphase-promoting complex subunit 4 long" evidence="7">
    <location>
        <begin position="303"/>
        <end position="499"/>
    </location>
</feature>
<evidence type="ECO:0000259" key="7">
    <source>
        <dbReference type="Pfam" id="PF12896"/>
    </source>
</evidence>
<dbReference type="PANTHER" id="PTHR13260:SF0">
    <property type="entry name" value="ANAPHASE-PROMOTING COMPLEX SUBUNIT 4"/>
    <property type="match status" value="1"/>
</dbReference>
<evidence type="ECO:0000256" key="3">
    <source>
        <dbReference type="ARBA" id="ARBA00022776"/>
    </source>
</evidence>
<dbReference type="GeneID" id="30962152"/>
<dbReference type="GO" id="GO:0051301">
    <property type="term" value="P:cell division"/>
    <property type="evidence" value="ECO:0007669"/>
    <property type="project" value="UniProtKB-KW"/>
</dbReference>
<dbReference type="InterPro" id="IPR036322">
    <property type="entry name" value="WD40_repeat_dom_sf"/>
</dbReference>
<evidence type="ECO:0000256" key="5">
    <source>
        <dbReference type="ARBA" id="ARBA00023306"/>
    </source>
</evidence>
<dbReference type="RefSeq" id="XP_020050271.1">
    <property type="nucleotide sequence ID" value="XM_020188516.1"/>
</dbReference>
<dbReference type="OrthoDB" id="2110451at2759"/>
<dbReference type="AlphaFoldDB" id="A0A1D2VQT1"/>
<dbReference type="InterPro" id="IPR024790">
    <property type="entry name" value="APC4_long_dom"/>
</dbReference>
<keyword evidence="2" id="KW-0132">Cell division</keyword>
<dbReference type="InParanoid" id="A0A1D2VQT1"/>
<dbReference type="SUPFAM" id="SSF50978">
    <property type="entry name" value="WD40 repeat-like"/>
    <property type="match status" value="1"/>
</dbReference>
<name>A0A1D2VQT1_9ASCO</name>
<keyword evidence="5" id="KW-0131">Cell cycle</keyword>
<dbReference type="Proteomes" id="UP000095038">
    <property type="component" value="Unassembled WGS sequence"/>
</dbReference>
<dbReference type="GO" id="GO:0005680">
    <property type="term" value="C:anaphase-promoting complex"/>
    <property type="evidence" value="ECO:0007669"/>
    <property type="project" value="InterPro"/>
</dbReference>
<evidence type="ECO:0000313" key="9">
    <source>
        <dbReference type="Proteomes" id="UP000095038"/>
    </source>
</evidence>
<sequence>MLLPSSCNHETLDFPTIAEKALPTAIDPKIFSWCPTMDLFALLSHNNSNIFIYRINGQRVWNLSIRNSTIKELLWKPDGKSLALITADGICKLYDSNNGKLITTIDNQNQHKNKNENLSDNNNNDDNIIEIANWDIRLKPLSNVSTFENLFNIDVSKSLPNLSILPNASTESIFTTKLAIDGTIKSTSNNFIENFSKLNLNLNSDSMLNSLTDSLPNSLSSNQISNEDQTDLLILVYKNLSFDITIFGLFNIGKVNYFSSKDFQIIKVLNIISINDLQNHLILSVSNNNDNNSQDDKKYLSILKLNLNFISLFKNYLNYVALNFTKILAILKYIKESISLIKNDCAPFLEFNLKLISILNDKFDNNSTSIIELYNLLLTGMMNDSLKDWLQNDIGEKNLKKWIRLGTVFFDNIRKNLFIFLTQALIRLLVYLSNLNGLAKWEERGSPLGLNPTFFNSCIHSISKLLRKIYNFILKINNIQNLFDAFMTWLGFIINQLNSSDPIYDSNQYVKTLDIANYITKYLNNSNIFNFLTNNAIANTSDNVNNLEKLSFKIYNQISEILNHVKLAIKKHISFDQPIILDKLDGQNKDSIYKIRPIYNTVNKFYDVYVISYPNLTSFKLYKLEDRDSKLTKTITILFDLNNIIENGEILSIDFLDDLEIVILYLDQNNSKVHLFTIYYTNYQQDYSASQIEETIGNSKKDICIKIKANSDSNIIRKRLFEGDFLPSSMIFNGRKGRRIGCLLENDLQRYMLVDIEGEPENDPEDDLENNIENE</sequence>
<keyword evidence="9" id="KW-1185">Reference proteome</keyword>
<dbReference type="InterPro" id="IPR024977">
    <property type="entry name" value="Apc4-like_WD40_dom"/>
</dbReference>
<keyword evidence="3" id="KW-0498">Mitosis</keyword>
<dbReference type="GO" id="GO:0031145">
    <property type="term" value="P:anaphase-promoting complex-dependent catabolic process"/>
    <property type="evidence" value="ECO:0007669"/>
    <property type="project" value="InterPro"/>
</dbReference>